<evidence type="ECO:0000313" key="4">
    <source>
        <dbReference type="Proteomes" id="UP000078287"/>
    </source>
</evidence>
<name>A0A178MC31_9CHLR</name>
<keyword evidence="4" id="KW-1185">Reference proteome</keyword>
<reference evidence="3 4" key="1">
    <citation type="submission" date="2016-04" db="EMBL/GenBank/DDBJ databases">
        <title>Chloroflexus islandicus sp. nov., a thermophilic filamentous anoxygenic phototrophic bacterium from geyser Strokkur (Iceland).</title>
        <authorList>
            <person name="Gaisin V.A."/>
            <person name="Kalashnikov A.M."/>
            <person name="Sukhacheva M.V."/>
            <person name="Grouzdev D.S."/>
            <person name="Ivanov T.M."/>
            <person name="Kuznetsov B."/>
            <person name="Gorlenko V.M."/>
        </authorList>
    </citation>
    <scope>NUCLEOTIDE SEQUENCE [LARGE SCALE GENOMIC DNA]</scope>
    <source>
        <strain evidence="4">isl-2</strain>
    </source>
</reference>
<dbReference type="OrthoDB" id="425607at2"/>
<organism evidence="3 4">
    <name type="scientific">Chloroflexus islandicus</name>
    <dbReference type="NCBI Taxonomy" id="1707952"/>
    <lineage>
        <taxon>Bacteria</taxon>
        <taxon>Bacillati</taxon>
        <taxon>Chloroflexota</taxon>
        <taxon>Chloroflexia</taxon>
        <taxon>Chloroflexales</taxon>
        <taxon>Chloroflexineae</taxon>
        <taxon>Chloroflexaceae</taxon>
        <taxon>Chloroflexus</taxon>
    </lineage>
</organism>
<evidence type="ECO:0000259" key="1">
    <source>
        <dbReference type="Pfam" id="PF10040"/>
    </source>
</evidence>
<dbReference type="InterPro" id="IPR019267">
    <property type="entry name" value="CRISPR-assoc_Cas6_C"/>
</dbReference>
<dbReference type="InterPro" id="IPR045648">
    <property type="entry name" value="CRISPR-assoc_Cas6-like_N"/>
</dbReference>
<comment type="caution">
    <text evidence="3">The sequence shown here is derived from an EMBL/GenBank/DDBJ whole genome shotgun (WGS) entry which is preliminary data.</text>
</comment>
<sequence>MTVADPDLYAFVIQLYPTEIHPASRPLGHGVQALFLDLVRQIDPALAAALHADAPGKPYTVAILPTPARNGQVWLRISLLRTDIFRTFVQALLRQPARQATLQLGKTTYRLGDIIGTPPPNGHPWAGYHSFTGLAQAATATATIELEFATATAIGQGTRPDGKPRLAILPDPELIFPSIAKRWNELAPPECRLDLEAVRAAANETLLSRYHAESVEINLGRGPQKGFTGRCIYELPPDPALARLISLLASAVFFTGVGIKTARGMGLCRQRSEVGR</sequence>
<dbReference type="CDD" id="cd21141">
    <property type="entry name" value="Cas6_III-like"/>
    <property type="match status" value="1"/>
</dbReference>
<evidence type="ECO:0000259" key="2">
    <source>
        <dbReference type="Pfam" id="PF19308"/>
    </source>
</evidence>
<proteinExistence type="predicted"/>
<dbReference type="Pfam" id="PF10040">
    <property type="entry name" value="CRISPR_Cas6"/>
    <property type="match status" value="1"/>
</dbReference>
<dbReference type="Proteomes" id="UP000078287">
    <property type="component" value="Unassembled WGS sequence"/>
</dbReference>
<feature type="domain" description="CRISPR-associated protein Cas6 C-terminal" evidence="1">
    <location>
        <begin position="146"/>
        <end position="266"/>
    </location>
</feature>
<dbReference type="InterPro" id="IPR045747">
    <property type="entry name" value="CRISPR-assoc_prot_Cas6_N_sf"/>
</dbReference>
<dbReference type="RefSeq" id="WP_066785850.1">
    <property type="nucleotide sequence ID" value="NZ_LWQS01000045.1"/>
</dbReference>
<dbReference type="Pfam" id="PF19308">
    <property type="entry name" value="CRISPR_Cas6_N"/>
    <property type="match status" value="1"/>
</dbReference>
<dbReference type="EMBL" id="LWQS01000045">
    <property type="protein sequence ID" value="OAN46312.1"/>
    <property type="molecule type" value="Genomic_DNA"/>
</dbReference>
<dbReference type="AlphaFoldDB" id="A0A178MC31"/>
<gene>
    <name evidence="3" type="ORF">A6A03_12550</name>
</gene>
<dbReference type="STRING" id="1707952.A6A03_12550"/>
<dbReference type="Gene3D" id="3.30.70.1890">
    <property type="match status" value="1"/>
</dbReference>
<accession>A0A178MC31</accession>
<protein>
    <submittedName>
        <fullName evidence="3">Uncharacterized protein</fullName>
    </submittedName>
</protein>
<dbReference type="Gene3D" id="3.30.70.1900">
    <property type="match status" value="1"/>
</dbReference>
<feature type="domain" description="CRISPR-associated protein Cas6-like N-terminal" evidence="2">
    <location>
        <begin position="9"/>
        <end position="65"/>
    </location>
</feature>
<evidence type="ECO:0000313" key="3">
    <source>
        <dbReference type="EMBL" id="OAN46312.1"/>
    </source>
</evidence>